<dbReference type="Proteomes" id="UP000486602">
    <property type="component" value="Unassembled WGS sequence"/>
</dbReference>
<keyword evidence="3" id="KW-1185">Reference proteome</keyword>
<keyword evidence="2" id="KW-0808">Transferase</keyword>
<organism evidence="2 3">
    <name type="scientific">Cryomorpha ignava</name>
    <dbReference type="NCBI Taxonomy" id="101383"/>
    <lineage>
        <taxon>Bacteria</taxon>
        <taxon>Pseudomonadati</taxon>
        <taxon>Bacteroidota</taxon>
        <taxon>Flavobacteriia</taxon>
        <taxon>Flavobacteriales</taxon>
        <taxon>Cryomorphaceae</taxon>
        <taxon>Cryomorpha</taxon>
    </lineage>
</organism>
<gene>
    <name evidence="2" type="ORF">G3O08_07815</name>
</gene>
<dbReference type="InterPro" id="IPR013217">
    <property type="entry name" value="Methyltransf_12"/>
</dbReference>
<protein>
    <submittedName>
        <fullName evidence="2">Class I SAM-dependent methyltransferase</fullName>
    </submittedName>
</protein>
<feature type="domain" description="Methyltransferase type 12" evidence="1">
    <location>
        <begin position="54"/>
        <end position="121"/>
    </location>
</feature>
<dbReference type="CDD" id="cd02440">
    <property type="entry name" value="AdoMet_MTases"/>
    <property type="match status" value="1"/>
</dbReference>
<sequence length="206" mass="23643">MRDELKLTSDYYTKKILEHGANPKGVDWNGEESQFVRFAQLAKVFSSFEGTCADIGCGYGAFLDYLSVIGGKDLAYTGYDLSQPMIEAAKEKHKNQEGLFKLINTISEIEKVDYAVASGIYNVRQSISDGQWKEYIWESLNEINGIVKKGFAFNILTAYSDADKRRDYLYYAEPEEVFAFCKKEFSRNVSLLHDYNLYEFTIIVRK</sequence>
<accession>A0A7K3WPG4</accession>
<reference evidence="2 3" key="1">
    <citation type="submission" date="2020-02" db="EMBL/GenBank/DDBJ databases">
        <title>Out from the shadows clarifying the taxonomy of the family Cryomorphaceae and related taxa by utilizing the GTDB taxonomic framework.</title>
        <authorList>
            <person name="Bowman J.P."/>
        </authorList>
    </citation>
    <scope>NUCLEOTIDE SEQUENCE [LARGE SCALE GENOMIC DNA]</scope>
    <source>
        <strain evidence="2 3">QSSC 1-22</strain>
    </source>
</reference>
<dbReference type="EMBL" id="JAAGVY010000011">
    <property type="protein sequence ID" value="NEN23404.1"/>
    <property type="molecule type" value="Genomic_DNA"/>
</dbReference>
<evidence type="ECO:0000313" key="3">
    <source>
        <dbReference type="Proteomes" id="UP000486602"/>
    </source>
</evidence>
<dbReference type="SUPFAM" id="SSF53335">
    <property type="entry name" value="S-adenosyl-L-methionine-dependent methyltransferases"/>
    <property type="match status" value="1"/>
</dbReference>
<proteinExistence type="predicted"/>
<dbReference type="GO" id="GO:0032259">
    <property type="term" value="P:methylation"/>
    <property type="evidence" value="ECO:0007669"/>
    <property type="project" value="UniProtKB-KW"/>
</dbReference>
<dbReference type="Gene3D" id="3.40.50.150">
    <property type="entry name" value="Vaccinia Virus protein VP39"/>
    <property type="match status" value="1"/>
</dbReference>
<evidence type="ECO:0000259" key="1">
    <source>
        <dbReference type="Pfam" id="PF08242"/>
    </source>
</evidence>
<dbReference type="Pfam" id="PF08242">
    <property type="entry name" value="Methyltransf_12"/>
    <property type="match status" value="1"/>
</dbReference>
<name>A0A7K3WPG4_9FLAO</name>
<dbReference type="GO" id="GO:0008168">
    <property type="term" value="F:methyltransferase activity"/>
    <property type="evidence" value="ECO:0007669"/>
    <property type="project" value="UniProtKB-KW"/>
</dbReference>
<dbReference type="InterPro" id="IPR029063">
    <property type="entry name" value="SAM-dependent_MTases_sf"/>
</dbReference>
<dbReference type="RefSeq" id="WP_163284605.1">
    <property type="nucleotide sequence ID" value="NZ_JAAGVY010000011.1"/>
</dbReference>
<dbReference type="AlphaFoldDB" id="A0A7K3WPG4"/>
<comment type="caution">
    <text evidence="2">The sequence shown here is derived from an EMBL/GenBank/DDBJ whole genome shotgun (WGS) entry which is preliminary data.</text>
</comment>
<evidence type="ECO:0000313" key="2">
    <source>
        <dbReference type="EMBL" id="NEN23404.1"/>
    </source>
</evidence>
<keyword evidence="2" id="KW-0489">Methyltransferase</keyword>